<feature type="domain" description="DUF4424" evidence="2">
    <location>
        <begin position="27"/>
        <end position="343"/>
    </location>
</feature>
<dbReference type="Gene3D" id="2.60.40.3680">
    <property type="match status" value="2"/>
</dbReference>
<name>A0A2S9Q861_9HYPH</name>
<dbReference type="OrthoDB" id="7299818at2"/>
<keyword evidence="4" id="KW-1185">Reference proteome</keyword>
<gene>
    <name evidence="3" type="ORF">C5L14_21400</name>
</gene>
<dbReference type="EMBL" id="PUEJ01000008">
    <property type="protein sequence ID" value="PRH85542.1"/>
    <property type="molecule type" value="Genomic_DNA"/>
</dbReference>
<feature type="chain" id="PRO_5015431288" description="DUF4424 domain-containing protein" evidence="1">
    <location>
        <begin position="28"/>
        <end position="351"/>
    </location>
</feature>
<keyword evidence="1" id="KW-0732">Signal</keyword>
<organism evidence="3 4">
    <name type="scientific">Labrys okinawensis</name>
    <dbReference type="NCBI Taxonomy" id="346911"/>
    <lineage>
        <taxon>Bacteria</taxon>
        <taxon>Pseudomonadati</taxon>
        <taxon>Pseudomonadota</taxon>
        <taxon>Alphaproteobacteria</taxon>
        <taxon>Hyphomicrobiales</taxon>
        <taxon>Xanthobacteraceae</taxon>
        <taxon>Labrys</taxon>
    </lineage>
</organism>
<dbReference type="InterPro" id="IPR025538">
    <property type="entry name" value="DUF4424"/>
</dbReference>
<evidence type="ECO:0000256" key="1">
    <source>
        <dbReference type="SAM" id="SignalP"/>
    </source>
</evidence>
<protein>
    <recommendedName>
        <fullName evidence="2">DUF4424 domain-containing protein</fullName>
    </recommendedName>
</protein>
<evidence type="ECO:0000313" key="4">
    <source>
        <dbReference type="Proteomes" id="UP000237682"/>
    </source>
</evidence>
<evidence type="ECO:0000259" key="2">
    <source>
        <dbReference type="Pfam" id="PF14415"/>
    </source>
</evidence>
<dbReference type="Pfam" id="PF14415">
    <property type="entry name" value="DUF4424"/>
    <property type="match status" value="1"/>
</dbReference>
<comment type="caution">
    <text evidence="3">The sequence shown here is derived from an EMBL/GenBank/DDBJ whole genome shotgun (WGS) entry which is preliminary data.</text>
</comment>
<proteinExistence type="predicted"/>
<sequence>MSLGVDVPRFIPAIAVLAALLASPARADDTLASLDAGGLVLTKTDKIALVSEDLYLSIKAVKISYRFRNLTNADYEALVAFPMPDITGDGPGGITDIPDPTSDNFLKFTTKVDGKPVESQVEQRAFMKGTDGKPDVEITDRLKALKIPMLPTIEATEKAINALGEADRKALADADIVYQDSYNADDKGERQVYYPLWTLRSKFWRKQVFPAGKDVIVQQDYVPSHGGVSSLVFGSPDLDARQRKSYEKDFCTDAAFTKAAAALYKRASADEGKTFVSYEQYLAYIITSGGNWAGPIGDFRLVVDKGDPKTLVSFCGDGVKKIGPTTFEMVVKNYVPKADIKVLLLVSEERK</sequence>
<dbReference type="Proteomes" id="UP000237682">
    <property type="component" value="Unassembled WGS sequence"/>
</dbReference>
<dbReference type="AlphaFoldDB" id="A0A2S9Q861"/>
<accession>A0A2S9Q861</accession>
<feature type="signal peptide" evidence="1">
    <location>
        <begin position="1"/>
        <end position="27"/>
    </location>
</feature>
<reference evidence="3 4" key="1">
    <citation type="submission" date="2018-02" db="EMBL/GenBank/DDBJ databases">
        <title>Whole genome sequencing of endophytic bacterium.</title>
        <authorList>
            <person name="Eedara R."/>
            <person name="Podile A.R."/>
        </authorList>
    </citation>
    <scope>NUCLEOTIDE SEQUENCE [LARGE SCALE GENOMIC DNA]</scope>
    <source>
        <strain evidence="3 4">RP1T</strain>
    </source>
</reference>
<evidence type="ECO:0000313" key="3">
    <source>
        <dbReference type="EMBL" id="PRH85542.1"/>
    </source>
</evidence>